<comment type="caution">
    <text evidence="8">The sequence shown here is derived from an EMBL/GenBank/DDBJ whole genome shotgun (WGS) entry which is preliminary data.</text>
</comment>
<keyword evidence="2" id="KW-0488">Methylation</keyword>
<dbReference type="GO" id="GO:0005886">
    <property type="term" value="C:plasma membrane"/>
    <property type="evidence" value="ECO:0007669"/>
    <property type="project" value="TreeGrafter"/>
</dbReference>
<dbReference type="Gene3D" id="1.10.287.950">
    <property type="entry name" value="Methyl-accepting chemotaxis protein"/>
    <property type="match status" value="1"/>
</dbReference>
<dbReference type="CDD" id="cd06225">
    <property type="entry name" value="HAMP"/>
    <property type="match status" value="1"/>
</dbReference>
<dbReference type="AlphaFoldDB" id="A0A254TRL0"/>
<dbReference type="Pfam" id="PF00015">
    <property type="entry name" value="MCPsignal"/>
    <property type="match status" value="1"/>
</dbReference>
<dbReference type="Pfam" id="PF00672">
    <property type="entry name" value="HAMP"/>
    <property type="match status" value="1"/>
</dbReference>
<proteinExistence type="inferred from homology"/>
<evidence type="ECO:0000259" key="7">
    <source>
        <dbReference type="PROSITE" id="PS50885"/>
    </source>
</evidence>
<comment type="subcellular location">
    <subcellularLocation>
        <location evidence="1">Membrane</location>
    </subcellularLocation>
</comment>
<dbReference type="OrthoDB" id="343520at2"/>
<feature type="transmembrane region" description="Helical" evidence="5">
    <location>
        <begin position="21"/>
        <end position="41"/>
    </location>
</feature>
<dbReference type="GO" id="GO:0004888">
    <property type="term" value="F:transmembrane signaling receptor activity"/>
    <property type="evidence" value="ECO:0007669"/>
    <property type="project" value="TreeGrafter"/>
</dbReference>
<evidence type="ECO:0000256" key="2">
    <source>
        <dbReference type="ARBA" id="ARBA00022481"/>
    </source>
</evidence>
<protein>
    <recommendedName>
        <fullName evidence="10">Chemotaxis protein</fullName>
    </recommendedName>
</protein>
<keyword evidence="5" id="KW-0812">Transmembrane</keyword>
<reference evidence="8 9" key="1">
    <citation type="submission" date="2016-02" db="EMBL/GenBank/DDBJ databases">
        <authorList>
            <person name="Wen L."/>
            <person name="He K."/>
            <person name="Yang H."/>
        </authorList>
    </citation>
    <scope>NUCLEOTIDE SEQUENCE [LARGE SCALE GENOMIC DNA]</scope>
    <source>
        <strain evidence="8 9">TSA40</strain>
    </source>
</reference>
<dbReference type="PANTHER" id="PTHR43531:SF14">
    <property type="entry name" value="METHYL-ACCEPTING CHEMOTAXIS PROTEIN I-RELATED"/>
    <property type="match status" value="1"/>
</dbReference>
<dbReference type="SMART" id="SM00283">
    <property type="entry name" value="MA"/>
    <property type="match status" value="1"/>
</dbReference>
<evidence type="ECO:0000256" key="4">
    <source>
        <dbReference type="PROSITE-ProRule" id="PRU00284"/>
    </source>
</evidence>
<dbReference type="CDD" id="cd11386">
    <property type="entry name" value="MCP_signal"/>
    <property type="match status" value="1"/>
</dbReference>
<organism evidence="8 9">
    <name type="scientific">Noviherbaspirillum denitrificans</name>
    <dbReference type="NCBI Taxonomy" id="1968433"/>
    <lineage>
        <taxon>Bacteria</taxon>
        <taxon>Pseudomonadati</taxon>
        <taxon>Pseudomonadota</taxon>
        <taxon>Betaproteobacteria</taxon>
        <taxon>Burkholderiales</taxon>
        <taxon>Oxalobacteraceae</taxon>
        <taxon>Noviherbaspirillum</taxon>
    </lineage>
</organism>
<feature type="domain" description="Methyl-accepting transducer" evidence="6">
    <location>
        <begin position="399"/>
        <end position="628"/>
    </location>
</feature>
<accession>A0A254TRL0</accession>
<dbReference type="RefSeq" id="WP_141104120.1">
    <property type="nucleotide sequence ID" value="NZ_LSTO01000001.1"/>
</dbReference>
<evidence type="ECO:0000313" key="8">
    <source>
        <dbReference type="EMBL" id="OWW22358.1"/>
    </source>
</evidence>
<dbReference type="Proteomes" id="UP000197535">
    <property type="component" value="Unassembled WGS sequence"/>
</dbReference>
<evidence type="ECO:0000259" key="6">
    <source>
        <dbReference type="PROSITE" id="PS50111"/>
    </source>
</evidence>
<sequence length="688" mass="73532">MKILLAPAVALMRRLRLLPKFALVTMVFMAPLLLVLGLLYAELHKEVRTAERERVGVRYVVALEDMMRLVQQHRALRHLALSGNAGMQEPAEHARNGIKTQLAVVDSIDRSSRELDLETAWRSVRDAWDAVEQNIPSSKAKDSYAAHSAVIEQITKLNALVADRSGLTLDPELDSYHLTAMLINGFPPISDMLSTIAGRGAAYIDTGLLEANEDMLLSSSVMVATRDLGRIPVQFASVFRENPGLKRTLEGHLASVTDATAFLERAQDEVLKSFNQTSGKEFFEAGSKSIDGIFATARASAVELDSLLSQRIELLRARLFLIVIAALGGLAVSAYLLGGFYVSFSREVYELEHAVKRAAAGDLTVQVSSSAKDEIGGLVNSFGKMNGELAQLVAQVRQASETITLTSHEIAADSGDLSARTESQASSLQQTASSMEELTATVRLNDHHAAAANELALSAAGVAAKGGEVVNQVIERMGVIKESSARIMDIIQVIDGIAFQTNILALNAAVEAARAGEQGRGFAVVAAEVRGLAQRSAGAAKEIKALIESSVTEIEQGHKLVTTAGGTMDEIVNSVQKVASIMNDMTAASREQTAGIEQVNQALSQMDEVTQRNAALVEHAADAAALLQQQAASLSSAVEAFKLDAPAAEAPAVLALASVTHLPENKVRLQGRHAPSSFEEPLLIEKRA</sequence>
<keyword evidence="5" id="KW-0472">Membrane</keyword>
<evidence type="ECO:0000313" key="9">
    <source>
        <dbReference type="Proteomes" id="UP000197535"/>
    </source>
</evidence>
<feature type="domain" description="HAMP" evidence="7">
    <location>
        <begin position="342"/>
        <end position="394"/>
    </location>
</feature>
<evidence type="ECO:0000256" key="1">
    <source>
        <dbReference type="ARBA" id="ARBA00004370"/>
    </source>
</evidence>
<keyword evidence="9" id="KW-1185">Reference proteome</keyword>
<dbReference type="PANTHER" id="PTHR43531">
    <property type="entry name" value="PROTEIN ICFG"/>
    <property type="match status" value="1"/>
</dbReference>
<name>A0A254TRL0_9BURK</name>
<dbReference type="PROSITE" id="PS50885">
    <property type="entry name" value="HAMP"/>
    <property type="match status" value="1"/>
</dbReference>
<feature type="transmembrane region" description="Helical" evidence="5">
    <location>
        <begin position="319"/>
        <end position="342"/>
    </location>
</feature>
<keyword evidence="4" id="KW-0807">Transducer</keyword>
<dbReference type="GO" id="GO:0006935">
    <property type="term" value="P:chemotaxis"/>
    <property type="evidence" value="ECO:0007669"/>
    <property type="project" value="TreeGrafter"/>
</dbReference>
<dbReference type="InterPro" id="IPR003660">
    <property type="entry name" value="HAMP_dom"/>
</dbReference>
<keyword evidence="5" id="KW-1133">Transmembrane helix</keyword>
<comment type="similarity">
    <text evidence="3">Belongs to the methyl-accepting chemotaxis (MCP) protein family.</text>
</comment>
<dbReference type="PROSITE" id="PS50111">
    <property type="entry name" value="CHEMOTAXIS_TRANSDUC_2"/>
    <property type="match status" value="1"/>
</dbReference>
<dbReference type="FunFam" id="1.10.287.950:FF:000001">
    <property type="entry name" value="Methyl-accepting chemotaxis sensory transducer"/>
    <property type="match status" value="1"/>
</dbReference>
<evidence type="ECO:0000256" key="3">
    <source>
        <dbReference type="ARBA" id="ARBA00029447"/>
    </source>
</evidence>
<dbReference type="InterPro" id="IPR051310">
    <property type="entry name" value="MCP_chemotaxis"/>
</dbReference>
<evidence type="ECO:0008006" key="10">
    <source>
        <dbReference type="Google" id="ProtNLM"/>
    </source>
</evidence>
<gene>
    <name evidence="8" type="ORF">AYR66_25545</name>
</gene>
<dbReference type="EMBL" id="LSTO01000001">
    <property type="protein sequence ID" value="OWW22358.1"/>
    <property type="molecule type" value="Genomic_DNA"/>
</dbReference>
<dbReference type="SUPFAM" id="SSF58104">
    <property type="entry name" value="Methyl-accepting chemotaxis protein (MCP) signaling domain"/>
    <property type="match status" value="1"/>
</dbReference>
<dbReference type="InterPro" id="IPR004089">
    <property type="entry name" value="MCPsignal_dom"/>
</dbReference>
<dbReference type="GO" id="GO:0007165">
    <property type="term" value="P:signal transduction"/>
    <property type="evidence" value="ECO:0007669"/>
    <property type="project" value="UniProtKB-KW"/>
</dbReference>
<evidence type="ECO:0000256" key="5">
    <source>
        <dbReference type="SAM" id="Phobius"/>
    </source>
</evidence>